<protein>
    <submittedName>
        <fullName evidence="1">Uncharacterized protein</fullName>
    </submittedName>
</protein>
<dbReference type="AlphaFoldDB" id="A0A0K2U3W1"/>
<sequence length="62" mass="7212">KKNILRGLPSIDPCLKFRREIHSTKEHNPKEKKTNDPDTHNKVKVCPIPLFLTICDDKVFSQ</sequence>
<accession>A0A0K2U3W1</accession>
<dbReference type="EMBL" id="HACA01015374">
    <property type="protein sequence ID" value="CDW32735.1"/>
    <property type="molecule type" value="Transcribed_RNA"/>
</dbReference>
<organism evidence="1">
    <name type="scientific">Lepeophtheirus salmonis</name>
    <name type="common">Salmon louse</name>
    <name type="synonym">Caligus salmonis</name>
    <dbReference type="NCBI Taxonomy" id="72036"/>
    <lineage>
        <taxon>Eukaryota</taxon>
        <taxon>Metazoa</taxon>
        <taxon>Ecdysozoa</taxon>
        <taxon>Arthropoda</taxon>
        <taxon>Crustacea</taxon>
        <taxon>Multicrustacea</taxon>
        <taxon>Hexanauplia</taxon>
        <taxon>Copepoda</taxon>
        <taxon>Siphonostomatoida</taxon>
        <taxon>Caligidae</taxon>
        <taxon>Lepeophtheirus</taxon>
    </lineage>
</organism>
<feature type="non-terminal residue" evidence="1">
    <location>
        <position position="1"/>
    </location>
</feature>
<reference evidence="1" key="1">
    <citation type="submission" date="2014-05" db="EMBL/GenBank/DDBJ databases">
        <authorList>
            <person name="Chronopoulou M."/>
        </authorList>
    </citation>
    <scope>NUCLEOTIDE SEQUENCE</scope>
    <source>
        <tissue evidence="1">Whole organism</tissue>
    </source>
</reference>
<name>A0A0K2U3W1_LEPSM</name>
<evidence type="ECO:0000313" key="1">
    <source>
        <dbReference type="EMBL" id="CDW32735.1"/>
    </source>
</evidence>
<proteinExistence type="predicted"/>